<protein>
    <submittedName>
        <fullName evidence="2">Uncharacterized protein</fullName>
    </submittedName>
</protein>
<dbReference type="AlphaFoldDB" id="L9Z7T6"/>
<feature type="region of interest" description="Disordered" evidence="1">
    <location>
        <begin position="63"/>
        <end position="88"/>
    </location>
</feature>
<reference evidence="2 3" key="1">
    <citation type="journal article" date="2014" name="PLoS Genet.">
        <title>Phylogenetically driven sequencing of extremely halophilic archaea reveals strategies for static and dynamic osmo-response.</title>
        <authorList>
            <person name="Becker E.A."/>
            <person name="Seitzer P.M."/>
            <person name="Tritt A."/>
            <person name="Larsen D."/>
            <person name="Krusor M."/>
            <person name="Yao A.I."/>
            <person name="Wu D."/>
            <person name="Madern D."/>
            <person name="Eisen J.A."/>
            <person name="Darling A.E."/>
            <person name="Facciotti M.T."/>
        </authorList>
    </citation>
    <scope>NUCLEOTIDE SEQUENCE [LARGE SCALE GENOMIC DNA]</scope>
    <source>
        <strain evidence="2 3">DSM 3751</strain>
    </source>
</reference>
<dbReference type="EMBL" id="AOII01000020">
    <property type="protein sequence ID" value="ELY82419.1"/>
    <property type="molecule type" value="Genomic_DNA"/>
</dbReference>
<dbReference type="eggNOG" id="arCOG02487">
    <property type="taxonomic scope" value="Archaea"/>
</dbReference>
<evidence type="ECO:0000256" key="1">
    <source>
        <dbReference type="SAM" id="MobiDB-lite"/>
    </source>
</evidence>
<proteinExistence type="predicted"/>
<comment type="caution">
    <text evidence="2">The sequence shown here is derived from an EMBL/GenBank/DDBJ whole genome shotgun (WGS) entry which is preliminary data.</text>
</comment>
<organism evidence="2 3">
    <name type="scientific">Natrinema pallidum DSM 3751</name>
    <dbReference type="NCBI Taxonomy" id="1227495"/>
    <lineage>
        <taxon>Archaea</taxon>
        <taxon>Methanobacteriati</taxon>
        <taxon>Methanobacteriota</taxon>
        <taxon>Stenosarchaea group</taxon>
        <taxon>Halobacteria</taxon>
        <taxon>Halobacteriales</taxon>
        <taxon>Natrialbaceae</taxon>
        <taxon>Natrinema</taxon>
    </lineage>
</organism>
<dbReference type="Proteomes" id="UP000011618">
    <property type="component" value="Unassembled WGS sequence"/>
</dbReference>
<evidence type="ECO:0000313" key="3">
    <source>
        <dbReference type="Proteomes" id="UP000011618"/>
    </source>
</evidence>
<dbReference type="PATRIC" id="fig|1227495.3.peg.357"/>
<name>L9Z7T6_9EURY</name>
<gene>
    <name evidence="2" type="ORF">C487_01836</name>
</gene>
<evidence type="ECO:0000313" key="2">
    <source>
        <dbReference type="EMBL" id="ELY82419.1"/>
    </source>
</evidence>
<sequence>MYPGREREGVSDSRASSAVFATVLLVLASGGAGVLTGPAPASHASAVSAVEMPQSRLLQAADDADDNVTRRHRNPREYDADGDLEAATDGNLSTADAAIEAVTEEIRGVIARHPRSP</sequence>
<accession>L9Z7T6</accession>